<protein>
    <submittedName>
        <fullName evidence="2">Uncharacterized protein</fullName>
    </submittedName>
</protein>
<name>A0AAD5KTV8_9CRUS</name>
<dbReference type="AlphaFoldDB" id="A0AAD5KTV8"/>
<feature type="region of interest" description="Disordered" evidence="1">
    <location>
        <begin position="139"/>
        <end position="182"/>
    </location>
</feature>
<gene>
    <name evidence="2" type="ORF">GHT06_013455</name>
</gene>
<feature type="compositionally biased region" description="Acidic residues" evidence="1">
    <location>
        <begin position="169"/>
        <end position="178"/>
    </location>
</feature>
<accession>A0AAD5KTV8</accession>
<reference evidence="2 3" key="1">
    <citation type="submission" date="2022-05" db="EMBL/GenBank/DDBJ databases">
        <title>A multi-omics perspective on studying reproductive biology in Daphnia sinensis.</title>
        <authorList>
            <person name="Jia J."/>
        </authorList>
    </citation>
    <scope>NUCLEOTIDE SEQUENCE [LARGE SCALE GENOMIC DNA]</scope>
    <source>
        <strain evidence="2 3">WSL</strain>
    </source>
</reference>
<comment type="caution">
    <text evidence="2">The sequence shown here is derived from an EMBL/GenBank/DDBJ whole genome shotgun (WGS) entry which is preliminary data.</text>
</comment>
<feature type="region of interest" description="Disordered" evidence="1">
    <location>
        <begin position="73"/>
        <end position="112"/>
    </location>
</feature>
<proteinExistence type="predicted"/>
<dbReference type="EMBL" id="WJBH02000004">
    <property type="protein sequence ID" value="KAI9559464.1"/>
    <property type="molecule type" value="Genomic_DNA"/>
</dbReference>
<keyword evidence="3" id="KW-1185">Reference proteome</keyword>
<evidence type="ECO:0000313" key="3">
    <source>
        <dbReference type="Proteomes" id="UP000820818"/>
    </source>
</evidence>
<sequence length="409" mass="47474">MSQNFLSQYGSSAIKFDFQCGGICKLRVTDDIKQKFSIGKAATRMVSVLDPVYRAELTAKAYQHFNKQKEQKQLIQEEKRAQEKRQKEEEKEKEQEEMLEREDDYGSSSSCSVVESPLRSRYTSRVVVDGAMIRVEPKNDATHGRMATARNIPNEEDMEAKEEPGRDEGEIEDSESENTTEKWSVQHSTLLLDTYQQFKPQFDEPYSKKIKIYQKHVFCSPRKNSPTAFKEINSLKRTWRLLKRPGADSKGWRWTEKMNEIFGSDPTIQLLHVAEVNDGGSAQESRSMSENSTRGKIGWVMEMVNIEKERVQVLKEMAPGQEKNAIFDRLSFAIEKLQINNTFVSCIKMSYENYTCCSTKNKLHFIFDNTNVFHIFVPLIIFFNFMTLNDDDIMKTTCSHYNIWNPMPQ</sequence>
<evidence type="ECO:0000313" key="2">
    <source>
        <dbReference type="EMBL" id="KAI9559464.1"/>
    </source>
</evidence>
<feature type="compositionally biased region" description="Basic and acidic residues" evidence="1">
    <location>
        <begin position="73"/>
        <end position="98"/>
    </location>
</feature>
<dbReference type="Proteomes" id="UP000820818">
    <property type="component" value="Linkage Group LG4"/>
</dbReference>
<evidence type="ECO:0000256" key="1">
    <source>
        <dbReference type="SAM" id="MobiDB-lite"/>
    </source>
</evidence>
<organism evidence="2 3">
    <name type="scientific">Daphnia sinensis</name>
    <dbReference type="NCBI Taxonomy" id="1820382"/>
    <lineage>
        <taxon>Eukaryota</taxon>
        <taxon>Metazoa</taxon>
        <taxon>Ecdysozoa</taxon>
        <taxon>Arthropoda</taxon>
        <taxon>Crustacea</taxon>
        <taxon>Branchiopoda</taxon>
        <taxon>Diplostraca</taxon>
        <taxon>Cladocera</taxon>
        <taxon>Anomopoda</taxon>
        <taxon>Daphniidae</taxon>
        <taxon>Daphnia</taxon>
        <taxon>Daphnia similis group</taxon>
    </lineage>
</organism>